<reference evidence="6 7" key="1">
    <citation type="submission" date="2020-07" db="EMBL/GenBank/DDBJ databases">
        <title>Genomic Encyclopedia of Type Strains, Phase IV (KMG-IV): sequencing the most valuable type-strain genomes for metagenomic binning, comparative biology and taxonomic classification.</title>
        <authorList>
            <person name="Goeker M."/>
        </authorList>
    </citation>
    <scope>NUCLEOTIDE SEQUENCE [LARGE SCALE GENOMIC DNA]</scope>
    <source>
        <strain evidence="6 7">DSM 45533</strain>
    </source>
</reference>
<protein>
    <submittedName>
        <fullName evidence="6">AcrR family transcriptional regulator</fullName>
    </submittedName>
</protein>
<evidence type="ECO:0000256" key="1">
    <source>
        <dbReference type="ARBA" id="ARBA00023015"/>
    </source>
</evidence>
<gene>
    <name evidence="6" type="ORF">HNR30_005061</name>
</gene>
<dbReference type="InterPro" id="IPR001647">
    <property type="entry name" value="HTH_TetR"/>
</dbReference>
<keyword evidence="3" id="KW-0804">Transcription</keyword>
<dbReference type="PROSITE" id="PS50977">
    <property type="entry name" value="HTH_TETR_2"/>
    <property type="match status" value="1"/>
</dbReference>
<keyword evidence="2 4" id="KW-0238">DNA-binding</keyword>
<accession>A0A7W0CM61</accession>
<evidence type="ECO:0000259" key="5">
    <source>
        <dbReference type="PROSITE" id="PS50977"/>
    </source>
</evidence>
<dbReference type="PRINTS" id="PR00455">
    <property type="entry name" value="HTHTETR"/>
</dbReference>
<dbReference type="SUPFAM" id="SSF46689">
    <property type="entry name" value="Homeodomain-like"/>
    <property type="match status" value="1"/>
</dbReference>
<dbReference type="Pfam" id="PF00440">
    <property type="entry name" value="TetR_N"/>
    <property type="match status" value="1"/>
</dbReference>
<dbReference type="InterPro" id="IPR050109">
    <property type="entry name" value="HTH-type_TetR-like_transc_reg"/>
</dbReference>
<dbReference type="PANTHER" id="PTHR30055">
    <property type="entry name" value="HTH-TYPE TRANSCRIPTIONAL REGULATOR RUTR"/>
    <property type="match status" value="1"/>
</dbReference>
<evidence type="ECO:0000256" key="2">
    <source>
        <dbReference type="ARBA" id="ARBA00023125"/>
    </source>
</evidence>
<evidence type="ECO:0000313" key="6">
    <source>
        <dbReference type="EMBL" id="MBA2893700.1"/>
    </source>
</evidence>
<dbReference type="Proteomes" id="UP000530928">
    <property type="component" value="Unassembled WGS sequence"/>
</dbReference>
<dbReference type="Gene3D" id="1.10.357.10">
    <property type="entry name" value="Tetracycline Repressor, domain 2"/>
    <property type="match status" value="1"/>
</dbReference>
<dbReference type="InterPro" id="IPR009057">
    <property type="entry name" value="Homeodomain-like_sf"/>
</dbReference>
<sequence length="197" mass="21600">MPRTGSWEWSRSARTRQSMLVAAREVFTAYGFADAGIAEVVSRAGCSVGSLYHHFGNKAELFLALWDEHQSAYEEGSASAVSAAKAEGVSEPLDLFAVGTHAYLQGCWERRDLIRLFTDGGGPAGFEQLRRTRGRDWLRRNSLLLRAGDSPADRLKVAMLTSAIGEAGREVALCETREQAEEVIEAALTLIRRLGQV</sequence>
<proteinExistence type="predicted"/>
<dbReference type="GO" id="GO:0003700">
    <property type="term" value="F:DNA-binding transcription factor activity"/>
    <property type="evidence" value="ECO:0007669"/>
    <property type="project" value="TreeGrafter"/>
</dbReference>
<dbReference type="RefSeq" id="WP_181612481.1">
    <property type="nucleotide sequence ID" value="NZ_BAABAM010000005.1"/>
</dbReference>
<keyword evidence="1" id="KW-0805">Transcription regulation</keyword>
<organism evidence="6 7">
    <name type="scientific">Nonomuraea soli</name>
    <dbReference type="NCBI Taxonomy" id="1032476"/>
    <lineage>
        <taxon>Bacteria</taxon>
        <taxon>Bacillati</taxon>
        <taxon>Actinomycetota</taxon>
        <taxon>Actinomycetes</taxon>
        <taxon>Streptosporangiales</taxon>
        <taxon>Streptosporangiaceae</taxon>
        <taxon>Nonomuraea</taxon>
    </lineage>
</organism>
<feature type="domain" description="HTH tetR-type" evidence="5">
    <location>
        <begin position="13"/>
        <end position="73"/>
    </location>
</feature>
<dbReference type="AlphaFoldDB" id="A0A7W0CM61"/>
<feature type="DNA-binding region" description="H-T-H motif" evidence="4">
    <location>
        <begin position="36"/>
        <end position="55"/>
    </location>
</feature>
<comment type="caution">
    <text evidence="6">The sequence shown here is derived from an EMBL/GenBank/DDBJ whole genome shotgun (WGS) entry which is preliminary data.</text>
</comment>
<keyword evidence="7" id="KW-1185">Reference proteome</keyword>
<evidence type="ECO:0000256" key="4">
    <source>
        <dbReference type="PROSITE-ProRule" id="PRU00335"/>
    </source>
</evidence>
<evidence type="ECO:0000313" key="7">
    <source>
        <dbReference type="Proteomes" id="UP000530928"/>
    </source>
</evidence>
<dbReference type="GO" id="GO:0000976">
    <property type="term" value="F:transcription cis-regulatory region binding"/>
    <property type="evidence" value="ECO:0007669"/>
    <property type="project" value="TreeGrafter"/>
</dbReference>
<dbReference type="PANTHER" id="PTHR30055:SF234">
    <property type="entry name" value="HTH-TYPE TRANSCRIPTIONAL REGULATOR BETI"/>
    <property type="match status" value="1"/>
</dbReference>
<evidence type="ECO:0000256" key="3">
    <source>
        <dbReference type="ARBA" id="ARBA00023163"/>
    </source>
</evidence>
<dbReference type="EMBL" id="JACDUR010000005">
    <property type="protein sequence ID" value="MBA2893700.1"/>
    <property type="molecule type" value="Genomic_DNA"/>
</dbReference>
<name>A0A7W0CM61_9ACTN</name>